<protein>
    <recommendedName>
        <fullName evidence="4">DUF1275 domain-containing protein</fullName>
    </recommendedName>
</protein>
<keyword evidence="1" id="KW-0472">Membrane</keyword>
<dbReference type="AlphaFoldDB" id="C4G8V4"/>
<dbReference type="eggNOG" id="COG3619">
    <property type="taxonomic scope" value="Bacteria"/>
</dbReference>
<evidence type="ECO:0008006" key="4">
    <source>
        <dbReference type="Google" id="ProtNLM"/>
    </source>
</evidence>
<dbReference type="STRING" id="626523.GCWU000342_00401"/>
<evidence type="ECO:0000313" key="2">
    <source>
        <dbReference type="EMBL" id="EEP29051.1"/>
    </source>
</evidence>
<dbReference type="PANTHER" id="PTHR37314">
    <property type="entry name" value="SLR0142 PROTEIN"/>
    <property type="match status" value="1"/>
</dbReference>
<reference evidence="2" key="1">
    <citation type="submission" date="2009-04" db="EMBL/GenBank/DDBJ databases">
        <authorList>
            <person name="Weinstock G."/>
            <person name="Sodergren E."/>
            <person name="Clifton S."/>
            <person name="Fulton L."/>
            <person name="Fulton B."/>
            <person name="Courtney L."/>
            <person name="Fronick C."/>
            <person name="Harrison M."/>
            <person name="Strong C."/>
            <person name="Farmer C."/>
            <person name="Delahaunty K."/>
            <person name="Markovic C."/>
            <person name="Hall O."/>
            <person name="Minx P."/>
            <person name="Tomlinson C."/>
            <person name="Mitreva M."/>
            <person name="Nelson J."/>
            <person name="Hou S."/>
            <person name="Wollam A."/>
            <person name="Pepin K.H."/>
            <person name="Johnson M."/>
            <person name="Bhonagiri V."/>
            <person name="Nash W.E."/>
            <person name="Warren W."/>
            <person name="Chinwalla A."/>
            <person name="Mardis E.R."/>
            <person name="Wilson R.K."/>
        </authorList>
    </citation>
    <scope>NUCLEOTIDE SEQUENCE [LARGE SCALE GENOMIC DNA]</scope>
    <source>
        <strain evidence="2">DSM 14600</strain>
    </source>
</reference>
<feature type="transmembrane region" description="Helical" evidence="1">
    <location>
        <begin position="90"/>
        <end position="112"/>
    </location>
</feature>
<gene>
    <name evidence="2" type="ORF">GCWU000342_00401</name>
</gene>
<proteinExistence type="predicted"/>
<feature type="transmembrane region" description="Helical" evidence="1">
    <location>
        <begin position="50"/>
        <end position="70"/>
    </location>
</feature>
<accession>C4G8V4</accession>
<organism evidence="2 3">
    <name type="scientific">Shuttleworthella satelles DSM 14600</name>
    <dbReference type="NCBI Taxonomy" id="626523"/>
    <lineage>
        <taxon>Bacteria</taxon>
        <taxon>Bacillati</taxon>
        <taxon>Bacillota</taxon>
        <taxon>Clostridia</taxon>
        <taxon>Lachnospirales</taxon>
        <taxon>Lachnospiraceae</taxon>
        <taxon>Shuttleworthella</taxon>
    </lineage>
</organism>
<dbReference type="EMBL" id="ACIP02000001">
    <property type="protein sequence ID" value="EEP29051.1"/>
    <property type="molecule type" value="Genomic_DNA"/>
</dbReference>
<keyword evidence="3" id="KW-1185">Reference proteome</keyword>
<dbReference type="InterPro" id="IPR010699">
    <property type="entry name" value="DUF1275"/>
</dbReference>
<keyword evidence="1" id="KW-1133">Transmembrane helix</keyword>
<evidence type="ECO:0000256" key="1">
    <source>
        <dbReference type="SAM" id="Phobius"/>
    </source>
</evidence>
<evidence type="ECO:0000313" key="3">
    <source>
        <dbReference type="Proteomes" id="UP000003494"/>
    </source>
</evidence>
<dbReference type="Pfam" id="PF06912">
    <property type="entry name" value="DUF1275"/>
    <property type="match status" value="1"/>
</dbReference>
<feature type="transmembrane region" description="Helical" evidence="1">
    <location>
        <begin position="166"/>
        <end position="184"/>
    </location>
</feature>
<dbReference type="HOGENOM" id="CLU_079303_0_0_9"/>
<comment type="caution">
    <text evidence="2">The sequence shown here is derived from an EMBL/GenBank/DDBJ whole genome shotgun (WGS) entry which is preliminary data.</text>
</comment>
<feature type="transmembrane region" description="Helical" evidence="1">
    <location>
        <begin position="190"/>
        <end position="211"/>
    </location>
</feature>
<keyword evidence="1" id="KW-0812">Transmembrane</keyword>
<dbReference type="Proteomes" id="UP000003494">
    <property type="component" value="Unassembled WGS sequence"/>
</dbReference>
<sequence length="218" mass="23969">MSEAFILAAFLAFSGGFQDAYTYMLRDHVFSNAETGNIVLMFTHLMGGEFRLAASYLFPILAFALGVFLAEQVQHRYKYARRIHWRQAILLFEIAILFAVGFMPIGPMNILASSLVSFSCAMQVQSFRKVAGHSYASTMCIGNLRSGIAAVSAYMQDHKAQQMEQASYYFAVILIFGIGAGVGGNCSVILGVKSIWICCILLTVALGLMYLDADHVVE</sequence>
<dbReference type="PANTHER" id="PTHR37314:SF4">
    <property type="entry name" value="UPF0700 TRANSMEMBRANE PROTEIN YOAK"/>
    <property type="match status" value="1"/>
</dbReference>
<name>C4G8V4_9FIRM</name>